<dbReference type="PROSITE" id="PS50995">
    <property type="entry name" value="HTH_MARR_2"/>
    <property type="match status" value="1"/>
</dbReference>
<dbReference type="GO" id="GO:0003700">
    <property type="term" value="F:DNA-binding transcription factor activity"/>
    <property type="evidence" value="ECO:0007669"/>
    <property type="project" value="InterPro"/>
</dbReference>
<evidence type="ECO:0000259" key="1">
    <source>
        <dbReference type="PROSITE" id="PS50995"/>
    </source>
</evidence>
<organism evidence="2 3">
    <name type="scientific">Nonomuraea pusilla</name>
    <dbReference type="NCBI Taxonomy" id="46177"/>
    <lineage>
        <taxon>Bacteria</taxon>
        <taxon>Bacillati</taxon>
        <taxon>Actinomycetota</taxon>
        <taxon>Actinomycetes</taxon>
        <taxon>Streptosporangiales</taxon>
        <taxon>Streptosporangiaceae</taxon>
        <taxon>Nonomuraea</taxon>
    </lineage>
</organism>
<reference evidence="2 3" key="1">
    <citation type="submission" date="2016-10" db="EMBL/GenBank/DDBJ databases">
        <authorList>
            <person name="de Groot N.N."/>
        </authorList>
    </citation>
    <scope>NUCLEOTIDE SEQUENCE [LARGE SCALE GENOMIC DNA]</scope>
    <source>
        <strain evidence="2 3">DSM 43357</strain>
    </source>
</reference>
<dbReference type="Pfam" id="PF12802">
    <property type="entry name" value="MarR_2"/>
    <property type="match status" value="1"/>
</dbReference>
<dbReference type="PANTHER" id="PTHR33164">
    <property type="entry name" value="TRANSCRIPTIONAL REGULATOR, MARR FAMILY"/>
    <property type="match status" value="1"/>
</dbReference>
<accession>A0A1H7YD29</accession>
<gene>
    <name evidence="2" type="ORF">SAMN05660976_05166</name>
</gene>
<sequence>METAEGTPPPERLRGLPSRLTNQAALNANRIVDQALAQAGVRRYHYALLAALEEYGPASQAALGRRTGIDRSDMVATVNDLAERQFLERAPDPEDRRRNVVTITAAGRRQLVHLDRLIAAAQDEFLAPLPEADRRTLIDLLTRLAEHHRDRHH</sequence>
<dbReference type="InterPro" id="IPR036390">
    <property type="entry name" value="WH_DNA-bd_sf"/>
</dbReference>
<dbReference type="OrthoDB" id="4826718at2"/>
<dbReference type="PANTHER" id="PTHR33164:SF43">
    <property type="entry name" value="HTH-TYPE TRANSCRIPTIONAL REPRESSOR YETL"/>
    <property type="match status" value="1"/>
</dbReference>
<dbReference type="InterPro" id="IPR000835">
    <property type="entry name" value="HTH_MarR-typ"/>
</dbReference>
<dbReference type="AlphaFoldDB" id="A0A1H7YD29"/>
<keyword evidence="2" id="KW-0238">DNA-binding</keyword>
<dbReference type="InterPro" id="IPR036388">
    <property type="entry name" value="WH-like_DNA-bd_sf"/>
</dbReference>
<dbReference type="GO" id="GO:0003677">
    <property type="term" value="F:DNA binding"/>
    <property type="evidence" value="ECO:0007669"/>
    <property type="project" value="UniProtKB-KW"/>
</dbReference>
<evidence type="ECO:0000313" key="3">
    <source>
        <dbReference type="Proteomes" id="UP000198953"/>
    </source>
</evidence>
<name>A0A1H7YD29_9ACTN</name>
<protein>
    <submittedName>
        <fullName evidence="2">DNA-binding transcriptional regulator, MarR family</fullName>
    </submittedName>
</protein>
<dbReference type="SMART" id="SM00347">
    <property type="entry name" value="HTH_MARR"/>
    <property type="match status" value="1"/>
</dbReference>
<dbReference type="Proteomes" id="UP000198953">
    <property type="component" value="Unassembled WGS sequence"/>
</dbReference>
<keyword evidence="3" id="KW-1185">Reference proteome</keyword>
<dbReference type="SUPFAM" id="SSF46785">
    <property type="entry name" value="Winged helix' DNA-binding domain"/>
    <property type="match status" value="1"/>
</dbReference>
<dbReference type="GO" id="GO:0006950">
    <property type="term" value="P:response to stress"/>
    <property type="evidence" value="ECO:0007669"/>
    <property type="project" value="TreeGrafter"/>
</dbReference>
<proteinExistence type="predicted"/>
<dbReference type="EMBL" id="FOBF01000013">
    <property type="protein sequence ID" value="SEM44132.1"/>
    <property type="molecule type" value="Genomic_DNA"/>
</dbReference>
<dbReference type="STRING" id="46177.SAMN05660976_05166"/>
<feature type="domain" description="HTH marR-type" evidence="1">
    <location>
        <begin position="10"/>
        <end position="146"/>
    </location>
</feature>
<evidence type="ECO:0000313" key="2">
    <source>
        <dbReference type="EMBL" id="SEM44132.1"/>
    </source>
</evidence>
<dbReference type="RefSeq" id="WP_055502147.1">
    <property type="nucleotide sequence ID" value="NZ_BBZG01000001.1"/>
</dbReference>
<dbReference type="InterPro" id="IPR039422">
    <property type="entry name" value="MarR/SlyA-like"/>
</dbReference>
<dbReference type="Gene3D" id="1.10.10.10">
    <property type="entry name" value="Winged helix-like DNA-binding domain superfamily/Winged helix DNA-binding domain"/>
    <property type="match status" value="1"/>
</dbReference>